<reference evidence="2 3" key="1">
    <citation type="submission" date="2017-02" db="EMBL/GenBank/DDBJ databases">
        <authorList>
            <person name="Varghese N."/>
            <person name="Submissions S."/>
        </authorList>
    </citation>
    <scope>NUCLEOTIDE SEQUENCE [LARGE SCALE GENOMIC DNA]</scope>
    <source>
        <strain evidence="2 3">VKM Ac-1787</strain>
    </source>
</reference>
<proteinExistence type="predicted"/>
<evidence type="ECO:0008006" key="4">
    <source>
        <dbReference type="Google" id="ProtNLM"/>
    </source>
</evidence>
<name>A0ABY1LJQ2_9MICO</name>
<sequence>MDPVLAFIVAIAGWVLAALSLAWNVRQYFLTGARIRVKLGTRVFGSRLQAASVPAPRRLRRWLSMDTPSSRVPFGIVLLTVTIYNGRSPVTIDSITAKSGKAGISYADDETPLPYRLEPHSSVTWTMLLSEAEAQARLAKRNRFHVVVALGNGKTYRSRGSYNVNGPRPEPADRRWYKPDEELSAAEEARATLRSRLHSDTSRMPGQS</sequence>
<evidence type="ECO:0000256" key="1">
    <source>
        <dbReference type="SAM" id="MobiDB-lite"/>
    </source>
</evidence>
<feature type="region of interest" description="Disordered" evidence="1">
    <location>
        <begin position="157"/>
        <end position="176"/>
    </location>
</feature>
<keyword evidence="3" id="KW-1185">Reference proteome</keyword>
<dbReference type="Proteomes" id="UP000190827">
    <property type="component" value="Unassembled WGS sequence"/>
</dbReference>
<protein>
    <recommendedName>
        <fullName evidence="4">PH domain-containing protein</fullName>
    </recommendedName>
</protein>
<organism evidence="2 3">
    <name type="scientific">Plantibacter cousiniae</name>
    <name type="common">nom. nud.</name>
    <dbReference type="NCBI Taxonomy" id="199709"/>
    <lineage>
        <taxon>Bacteria</taxon>
        <taxon>Bacillati</taxon>
        <taxon>Actinomycetota</taxon>
        <taxon>Actinomycetes</taxon>
        <taxon>Micrococcales</taxon>
        <taxon>Microbacteriaceae</taxon>
        <taxon>Plantibacter</taxon>
    </lineage>
</organism>
<dbReference type="RefSeq" id="WP_079705328.1">
    <property type="nucleotide sequence ID" value="NZ_FUZO01000001.1"/>
</dbReference>
<gene>
    <name evidence="2" type="ORF">SAMN06295973_1475</name>
</gene>
<accession>A0ABY1LJQ2</accession>
<comment type="caution">
    <text evidence="2">The sequence shown here is derived from an EMBL/GenBank/DDBJ whole genome shotgun (WGS) entry which is preliminary data.</text>
</comment>
<evidence type="ECO:0000313" key="2">
    <source>
        <dbReference type="EMBL" id="SKC50428.1"/>
    </source>
</evidence>
<dbReference type="EMBL" id="FUZO01000001">
    <property type="protein sequence ID" value="SKC50428.1"/>
    <property type="molecule type" value="Genomic_DNA"/>
</dbReference>
<evidence type="ECO:0000313" key="3">
    <source>
        <dbReference type="Proteomes" id="UP000190827"/>
    </source>
</evidence>